<keyword evidence="2" id="KW-1185">Reference proteome</keyword>
<organism evidence="1 2">
    <name type="scientific">Tenacibaculum soleae</name>
    <dbReference type="NCBI Taxonomy" id="447689"/>
    <lineage>
        <taxon>Bacteria</taxon>
        <taxon>Pseudomonadati</taxon>
        <taxon>Bacteroidota</taxon>
        <taxon>Flavobacteriia</taxon>
        <taxon>Flavobacteriales</taxon>
        <taxon>Flavobacteriaceae</taxon>
        <taxon>Tenacibaculum</taxon>
    </lineage>
</organism>
<dbReference type="STRING" id="447689.BA195_12280"/>
<evidence type="ECO:0008006" key="3">
    <source>
        <dbReference type="Google" id="ProtNLM"/>
    </source>
</evidence>
<dbReference type="RefSeq" id="WP_068706003.1">
    <property type="nucleotide sequence ID" value="NZ_MAKX01000035.1"/>
</dbReference>
<reference evidence="1 2" key="1">
    <citation type="submission" date="2016-06" db="EMBL/GenBank/DDBJ databases">
        <title>Draft Genome Sequence of Tenacibaculum soleae UCD-KL19.</title>
        <authorList>
            <person name="Eisen J.A."/>
            <person name="Coil D.A."/>
            <person name="Lujan K.M."/>
        </authorList>
    </citation>
    <scope>NUCLEOTIDE SEQUENCE [LARGE SCALE GENOMIC DNA]</scope>
    <source>
        <strain evidence="1 2">UCD-KL19</strain>
    </source>
</reference>
<dbReference type="Proteomes" id="UP000093186">
    <property type="component" value="Unassembled WGS sequence"/>
</dbReference>
<dbReference type="PROSITE" id="PS51257">
    <property type="entry name" value="PROKAR_LIPOPROTEIN"/>
    <property type="match status" value="1"/>
</dbReference>
<evidence type="ECO:0000313" key="2">
    <source>
        <dbReference type="Proteomes" id="UP000093186"/>
    </source>
</evidence>
<proteinExistence type="predicted"/>
<gene>
    <name evidence="1" type="ORF">BA195_12280</name>
</gene>
<comment type="caution">
    <text evidence="1">The sequence shown here is derived from an EMBL/GenBank/DDBJ whole genome shotgun (WGS) entry which is preliminary data.</text>
</comment>
<dbReference type="EMBL" id="MAKX01000035">
    <property type="protein sequence ID" value="OCK41991.1"/>
    <property type="molecule type" value="Genomic_DNA"/>
</dbReference>
<name>A0A1B9XX48_9FLAO</name>
<accession>A0A1B9XX48</accession>
<dbReference type="AlphaFoldDB" id="A0A1B9XX48"/>
<dbReference type="OrthoDB" id="1111178at2"/>
<evidence type="ECO:0000313" key="1">
    <source>
        <dbReference type="EMBL" id="OCK41991.1"/>
    </source>
</evidence>
<protein>
    <recommendedName>
        <fullName evidence="3">Right handed beta helix domain-containing protein</fullName>
    </recommendedName>
</protein>
<sequence>MKHLFQFIIIVILITIASCRKDFKTVSNFGKLEFSKDTVFLDTIFSNIGSATYNLKVYNRSNKAISIPEIKLANGITSNYRINVDGIAGKEFYNIDILANDSIYIFIETTIDFNTTPNPLYTDKLLFDNGNKQQNVNLVTLVQDAHFIFPSKTGSVIETLTIDGKDTEIQGRFLTDTELTFTDEKPYVIYGYAAISSDKKLTINAGAKIHFHKNSGLIVDKKGSLEVNGTLNKKVVFEGDRLEHRFSNVPGQWGGIWMRAGSKGNEINHAVIKNGVIGILVDSLSTNTPPTLTIKNTEIYNNSNYGILGRNTNILGENLVIGNAGQSSLACTYGGIYNFTHATFANYWGNSFRQLPSVLVNNHTTFIDSNNEEKVLTNDLIAANFTNCIITGGNNIELIVDKINGTTFNYNVESSMIQFNDFNNSFTNNNELNFDNTTHYQNNILNGNYHFKNTSLNHFIIGKNSDAINKAKSSTIYEDILGVNRTTNPDIGAYQHITF</sequence>